<comment type="pathway">
    <text evidence="2">Purine metabolism; purine nucleoside salvage.</text>
</comment>
<comment type="catalytic activity">
    <reaction evidence="10">
        <text>adenosine + H2O + H(+) = inosine + NH4(+)</text>
        <dbReference type="Rhea" id="RHEA:24408"/>
        <dbReference type="ChEBI" id="CHEBI:15377"/>
        <dbReference type="ChEBI" id="CHEBI:15378"/>
        <dbReference type="ChEBI" id="CHEBI:16335"/>
        <dbReference type="ChEBI" id="CHEBI:17596"/>
        <dbReference type="ChEBI" id="CHEBI:28938"/>
        <dbReference type="EC" id="3.5.4.4"/>
    </reaction>
</comment>
<evidence type="ECO:0000256" key="10">
    <source>
        <dbReference type="ARBA" id="ARBA00047764"/>
    </source>
</evidence>
<organism evidence="12 13">
    <name type="scientific">Nitzschia inconspicua</name>
    <dbReference type="NCBI Taxonomy" id="303405"/>
    <lineage>
        <taxon>Eukaryota</taxon>
        <taxon>Sar</taxon>
        <taxon>Stramenopiles</taxon>
        <taxon>Ochrophyta</taxon>
        <taxon>Bacillariophyta</taxon>
        <taxon>Bacillariophyceae</taxon>
        <taxon>Bacillariophycidae</taxon>
        <taxon>Bacillariales</taxon>
        <taxon>Bacillariaceae</taxon>
        <taxon>Nitzschia</taxon>
    </lineage>
</organism>
<dbReference type="PANTHER" id="PTHR11409">
    <property type="entry name" value="ADENOSINE DEAMINASE"/>
    <property type="match status" value="1"/>
</dbReference>
<dbReference type="AlphaFoldDB" id="A0A9K3PIK7"/>
<evidence type="ECO:0000256" key="5">
    <source>
        <dbReference type="ARBA" id="ARBA00018099"/>
    </source>
</evidence>
<dbReference type="GO" id="GO:0006154">
    <property type="term" value="P:adenosine catabolic process"/>
    <property type="evidence" value="ECO:0007669"/>
    <property type="project" value="TreeGrafter"/>
</dbReference>
<evidence type="ECO:0000256" key="8">
    <source>
        <dbReference type="ARBA" id="ARBA00022801"/>
    </source>
</evidence>
<sequence>MLRRLVRPLYPPGTSLDSKLLFNIRLKIKRMLAKGDIDLASHTVMFFLLIAWESPSTPKVGQSTPSQCLMVRKKVCLPCEGFTIRETIDGYVWLIESVVAMAPGRKLCDIKFIIGDGIFAAETILTKLGIEDTCHVILDHHHLLSLDIGSWPKAFGLNLFSHLKEDLTSMVKSTSLTAYEQALESARATLRNHPDQKHAKYLERHIHSKRHLYANHIIQKFAGHLNFQGNAPSERNHCISVRHVQSPPVNISAMSFTASSSEDLEAGTTWFSPEEQDLELFCRSVPKVELHVHLDGCFDPQDLWAYLQLNPHLLQCFPVEKKLPWERKDAPAARIQDSVAKCSTALDYRRLCTCRRRYRRLRHGQEPRRSMQRVKGSLEDMLLCFEFFTPLVYDNFALLEHLACDFVRRQYEQNVIYSEVRYSPQLLASDPRLAHSAITKGLRRGCQEFPNIIVNQLLCGINFCPQWAADVVNMAIEFRDDFPCAVVGIDVAAGEDHFHPESPFHKDHFAMCQKAAQHGIPITLHAGEVPESMDNVPKAILKYGAKRIGHGYAAVRDLETMELIKAKQIHFEACPSSSVETGGWIKTDWNDHPANVLRSNAIKVSLSSDDPAVFNTSLTWQWRIALKKMGWNKDDVLQVLQDSIDASFAPESQKEKVRHRLQQEYNSRNERSGRLMEVNFPDFRDRVHYDS</sequence>
<evidence type="ECO:0000256" key="9">
    <source>
        <dbReference type="ARBA" id="ARBA00022833"/>
    </source>
</evidence>
<keyword evidence="13" id="KW-1185">Reference proteome</keyword>
<dbReference type="PANTHER" id="PTHR11409:SF43">
    <property type="entry name" value="ADENOSINE DEAMINASE"/>
    <property type="match status" value="1"/>
</dbReference>
<evidence type="ECO:0000256" key="3">
    <source>
        <dbReference type="ARBA" id="ARBA00006676"/>
    </source>
</evidence>
<reference evidence="12" key="1">
    <citation type="journal article" date="2021" name="Sci. Rep.">
        <title>Diploid genomic architecture of Nitzschia inconspicua, an elite biomass production diatom.</title>
        <authorList>
            <person name="Oliver A."/>
            <person name="Podell S."/>
            <person name="Pinowska A."/>
            <person name="Traller J.C."/>
            <person name="Smith S.R."/>
            <person name="McClure R."/>
            <person name="Beliaev A."/>
            <person name="Bohutskyi P."/>
            <person name="Hill E.A."/>
            <person name="Rabines A."/>
            <person name="Zheng H."/>
            <person name="Allen L.Z."/>
            <person name="Kuo A."/>
            <person name="Grigoriev I.V."/>
            <person name="Allen A.E."/>
            <person name="Hazlebeck D."/>
            <person name="Allen E.E."/>
        </authorList>
    </citation>
    <scope>NUCLEOTIDE SEQUENCE</scope>
    <source>
        <strain evidence="12">Hildebrandi</strain>
    </source>
</reference>
<dbReference type="Proteomes" id="UP000693970">
    <property type="component" value="Unassembled WGS sequence"/>
</dbReference>
<evidence type="ECO:0000313" key="13">
    <source>
        <dbReference type="Proteomes" id="UP000693970"/>
    </source>
</evidence>
<dbReference type="OrthoDB" id="272271at2759"/>
<accession>A0A9K3PIK7</accession>
<keyword evidence="7" id="KW-0660">Purine salvage</keyword>
<dbReference type="EMBL" id="JAGRRH010000021">
    <property type="protein sequence ID" value="KAG7346244.1"/>
    <property type="molecule type" value="Genomic_DNA"/>
</dbReference>
<dbReference type="PROSITE" id="PS00485">
    <property type="entry name" value="A_DEAMINASE"/>
    <property type="match status" value="1"/>
</dbReference>
<evidence type="ECO:0000256" key="1">
    <source>
        <dbReference type="ARBA" id="ARBA00001947"/>
    </source>
</evidence>
<dbReference type="EC" id="3.5.4.4" evidence="4"/>
<keyword evidence="8" id="KW-0378">Hydrolase</keyword>
<name>A0A9K3PIK7_9STRA</name>
<dbReference type="Pfam" id="PF00962">
    <property type="entry name" value="A_deaminase"/>
    <property type="match status" value="1"/>
</dbReference>
<comment type="caution">
    <text evidence="12">The sequence shown here is derived from an EMBL/GenBank/DDBJ whole genome shotgun (WGS) entry which is preliminary data.</text>
</comment>
<dbReference type="GO" id="GO:0060169">
    <property type="term" value="P:negative regulation of adenosine receptor signaling pathway"/>
    <property type="evidence" value="ECO:0007669"/>
    <property type="project" value="TreeGrafter"/>
</dbReference>
<evidence type="ECO:0000259" key="11">
    <source>
        <dbReference type="Pfam" id="PF00962"/>
    </source>
</evidence>
<dbReference type="GO" id="GO:0006166">
    <property type="term" value="P:purine ribonucleoside salvage"/>
    <property type="evidence" value="ECO:0007669"/>
    <property type="project" value="UniProtKB-KW"/>
</dbReference>
<dbReference type="InterPro" id="IPR001365">
    <property type="entry name" value="A_deaminase_dom"/>
</dbReference>
<dbReference type="GO" id="GO:0043103">
    <property type="term" value="P:hypoxanthine salvage"/>
    <property type="evidence" value="ECO:0007669"/>
    <property type="project" value="TreeGrafter"/>
</dbReference>
<dbReference type="GO" id="GO:0009168">
    <property type="term" value="P:purine ribonucleoside monophosphate biosynthetic process"/>
    <property type="evidence" value="ECO:0007669"/>
    <property type="project" value="InterPro"/>
</dbReference>
<proteinExistence type="inferred from homology"/>
<dbReference type="InterPro" id="IPR006330">
    <property type="entry name" value="Ado/ade_deaminase"/>
</dbReference>
<comment type="similarity">
    <text evidence="3">Belongs to the metallo-dependent hydrolases superfamily. Adenosine and AMP deaminases family.</text>
</comment>
<evidence type="ECO:0000256" key="2">
    <source>
        <dbReference type="ARBA" id="ARBA00005058"/>
    </source>
</evidence>
<reference evidence="12" key="2">
    <citation type="submission" date="2021-04" db="EMBL/GenBank/DDBJ databases">
        <authorList>
            <person name="Podell S."/>
        </authorList>
    </citation>
    <scope>NUCLEOTIDE SEQUENCE</scope>
    <source>
        <strain evidence="12">Hildebrandi</strain>
    </source>
</reference>
<dbReference type="GO" id="GO:0046872">
    <property type="term" value="F:metal ion binding"/>
    <property type="evidence" value="ECO:0007669"/>
    <property type="project" value="UniProtKB-KW"/>
</dbReference>
<dbReference type="InterPro" id="IPR006650">
    <property type="entry name" value="A/AMP_deam_AS"/>
</dbReference>
<dbReference type="GO" id="GO:0046103">
    <property type="term" value="P:inosine biosynthetic process"/>
    <property type="evidence" value="ECO:0007669"/>
    <property type="project" value="TreeGrafter"/>
</dbReference>
<evidence type="ECO:0000256" key="7">
    <source>
        <dbReference type="ARBA" id="ARBA00022726"/>
    </source>
</evidence>
<evidence type="ECO:0000313" key="12">
    <source>
        <dbReference type="EMBL" id="KAG7346244.1"/>
    </source>
</evidence>
<feature type="domain" description="Adenosine deaminase" evidence="11">
    <location>
        <begin position="373"/>
        <end position="662"/>
    </location>
</feature>
<evidence type="ECO:0000256" key="4">
    <source>
        <dbReference type="ARBA" id="ARBA00012784"/>
    </source>
</evidence>
<gene>
    <name evidence="12" type="ORF">IV203_005312</name>
</gene>
<dbReference type="GO" id="GO:0005829">
    <property type="term" value="C:cytosol"/>
    <property type="evidence" value="ECO:0007669"/>
    <property type="project" value="TreeGrafter"/>
</dbReference>
<keyword evidence="6" id="KW-0479">Metal-binding</keyword>
<dbReference type="GO" id="GO:0009897">
    <property type="term" value="C:external side of plasma membrane"/>
    <property type="evidence" value="ECO:0007669"/>
    <property type="project" value="TreeGrafter"/>
</dbReference>
<keyword evidence="9" id="KW-0862">Zinc</keyword>
<protein>
    <recommendedName>
        <fullName evidence="5">Adenosine deaminase</fullName>
        <ecNumber evidence="4">3.5.4.4</ecNumber>
    </recommendedName>
</protein>
<dbReference type="GO" id="GO:0004000">
    <property type="term" value="F:adenosine deaminase activity"/>
    <property type="evidence" value="ECO:0007669"/>
    <property type="project" value="TreeGrafter"/>
</dbReference>
<comment type="cofactor">
    <cofactor evidence="1">
        <name>Zn(2+)</name>
        <dbReference type="ChEBI" id="CHEBI:29105"/>
    </cofactor>
</comment>
<evidence type="ECO:0000256" key="6">
    <source>
        <dbReference type="ARBA" id="ARBA00022723"/>
    </source>
</evidence>